<feature type="region of interest" description="Disordered" evidence="8">
    <location>
        <begin position="105"/>
        <end position="206"/>
    </location>
</feature>
<keyword evidence="4 7" id="KW-0833">Ubl conjugation pathway</keyword>
<feature type="compositionally biased region" description="Basic and acidic residues" evidence="8">
    <location>
        <begin position="191"/>
        <end position="206"/>
    </location>
</feature>
<dbReference type="InterPro" id="IPR032069">
    <property type="entry name" value="USP37-like_PH"/>
</dbReference>
<evidence type="ECO:0000256" key="1">
    <source>
        <dbReference type="ARBA" id="ARBA00000707"/>
    </source>
</evidence>
<feature type="compositionally biased region" description="Basic and acidic residues" evidence="8">
    <location>
        <begin position="561"/>
        <end position="572"/>
    </location>
</feature>
<feature type="region of interest" description="Disordered" evidence="8">
    <location>
        <begin position="514"/>
        <end position="576"/>
    </location>
</feature>
<dbReference type="Gene3D" id="2.30.29.180">
    <property type="entry name" value="Ubiquitin carboxyl-terminal hydrolase 26/29/37, pleckstrin homology-like domain"/>
    <property type="match status" value="1"/>
</dbReference>
<dbReference type="EMBL" id="JH167397">
    <property type="protein sequence ID" value="EHB01734.1"/>
    <property type="molecule type" value="Genomic_DNA"/>
</dbReference>
<keyword evidence="6 7" id="KW-0788">Thiol protease</keyword>
<keyword evidence="3 7" id="KW-0645">Protease</keyword>
<evidence type="ECO:0000256" key="5">
    <source>
        <dbReference type="ARBA" id="ARBA00022801"/>
    </source>
</evidence>
<dbReference type="InterPro" id="IPR001394">
    <property type="entry name" value="Peptidase_C19_UCH"/>
</dbReference>
<dbReference type="PROSITE" id="PS50235">
    <property type="entry name" value="USP_3"/>
    <property type="match status" value="1"/>
</dbReference>
<dbReference type="CDD" id="cd02257">
    <property type="entry name" value="Peptidase_C19"/>
    <property type="match status" value="1"/>
</dbReference>
<feature type="compositionally biased region" description="Basic residues" evidence="8">
    <location>
        <begin position="459"/>
        <end position="468"/>
    </location>
</feature>
<dbReference type="Pfam" id="PF16674">
    <property type="entry name" value="UCH_N"/>
    <property type="match status" value="1"/>
</dbReference>
<dbReference type="PROSITE" id="PS00972">
    <property type="entry name" value="USP_1"/>
    <property type="match status" value="1"/>
</dbReference>
<feature type="compositionally biased region" description="Polar residues" evidence="8">
    <location>
        <begin position="119"/>
        <end position="129"/>
    </location>
</feature>
<feature type="compositionally biased region" description="Basic and acidic residues" evidence="8">
    <location>
        <begin position="472"/>
        <end position="482"/>
    </location>
</feature>
<dbReference type="InterPro" id="IPR028889">
    <property type="entry name" value="USP"/>
</dbReference>
<dbReference type="Gene3D" id="3.90.70.10">
    <property type="entry name" value="Cysteine proteinases"/>
    <property type="match status" value="2"/>
</dbReference>
<dbReference type="GO" id="GO:0016579">
    <property type="term" value="P:protein deubiquitination"/>
    <property type="evidence" value="ECO:0007669"/>
    <property type="project" value="InterPro"/>
</dbReference>
<accession>G5AXH3</accession>
<dbReference type="STRING" id="10181.G5AXH3"/>
<dbReference type="InterPro" id="IPR018200">
    <property type="entry name" value="USP_CS"/>
</dbReference>
<keyword evidence="5 7" id="KW-0378">Hydrolase</keyword>
<evidence type="ECO:0000259" key="9">
    <source>
        <dbReference type="PROSITE" id="PS50235"/>
    </source>
</evidence>
<comment type="function">
    <text evidence="7">Deubiquitinating enzyme that removes conjugated ubiquitin from specific proteins to regulate different cellular processes.</text>
</comment>
<dbReference type="InParanoid" id="G5AXH3"/>
<dbReference type="AlphaFoldDB" id="G5AXH3"/>
<dbReference type="EC" id="3.4.19.12" evidence="7"/>
<proteinExistence type="inferred from homology"/>
<dbReference type="GO" id="GO:0006508">
    <property type="term" value="P:proteolysis"/>
    <property type="evidence" value="ECO:0007669"/>
    <property type="project" value="UniProtKB-KW"/>
</dbReference>
<dbReference type="GO" id="GO:0005634">
    <property type="term" value="C:nucleus"/>
    <property type="evidence" value="ECO:0007669"/>
    <property type="project" value="TreeGrafter"/>
</dbReference>
<evidence type="ECO:0000256" key="8">
    <source>
        <dbReference type="SAM" id="MobiDB-lite"/>
    </source>
</evidence>
<sequence>MSSIMVHGYAQIWNKRTGMSEPQGVFIEAVKGRKNFKLLIYLRTGRVKTLKLNNNIKSVILQSYGANLSSLHVTFQNDGFLFVEKLSSTEAKQLKAFLDSVHQNCPEPHMSPDKGEGPSTCTGTQTRKTSLPKVREESGEGCSGTDKNRKRSAHRKKPLATSKSSTLTNEELENQQRKKKRMLPSDSEVNENEKSPIKKNIVREKSNANPLKYKSYTWKKQIKPRKFKSNEKLASLLKANYLEKPSVDDTDLQFLTKSTLRQFQLALKCSEGGSKLGLPRRVYQQTVWQGLPNLGNTCYINAVLQSLCSIPLFVNDVLNQGFPWGRISHDIFSLCVALLLTMKDIFNMRIKEKLLVTIIKAISVVAEIFPMDAQNDAHEFLSYCLGQMKEALQKPNVVLDSENEFQEENSPQQVFAGDSAAGVPDCPVMTNFELKSKSKNSVAKRVKAGKKPEPQKSQHFLKGKRRAQQQKDQGKPCMRESESTCLGDGASVEKKQLAISVMNLEDTSLPLSYRYADKPARRPDTEAQFPGVPEHPKLKKSKKSNRFAESDFDSVSQTTEDFSKNKKARVSERSQTVAEPIDHPDGMEIHKGDLQQILPEGFPMPDAQEHRMNLRGCKELNPQKANPGNKDILVKKTESRTQKPGKKADGKGPHTYRLIGIISHLGNSHNSGHYISDVYDFKKQVWFTYNDLLVSRISESLVQKARLCTGYIFFYMHNEIFEELLLRIKTSQSQFKCEPKSRSTKARKRS</sequence>
<evidence type="ECO:0000256" key="3">
    <source>
        <dbReference type="ARBA" id="ARBA00022670"/>
    </source>
</evidence>
<feature type="domain" description="USP" evidence="9">
    <location>
        <begin position="289"/>
        <end position="718"/>
    </location>
</feature>
<dbReference type="GO" id="GO:0005829">
    <property type="term" value="C:cytosol"/>
    <property type="evidence" value="ECO:0007669"/>
    <property type="project" value="TreeGrafter"/>
</dbReference>
<dbReference type="InterPro" id="IPR038765">
    <property type="entry name" value="Papain-like_cys_pep_sf"/>
</dbReference>
<name>G5AXH3_HETGA</name>
<organism evidence="10 11">
    <name type="scientific">Heterocephalus glaber</name>
    <name type="common">Naked mole rat</name>
    <dbReference type="NCBI Taxonomy" id="10181"/>
    <lineage>
        <taxon>Eukaryota</taxon>
        <taxon>Metazoa</taxon>
        <taxon>Chordata</taxon>
        <taxon>Craniata</taxon>
        <taxon>Vertebrata</taxon>
        <taxon>Euteleostomi</taxon>
        <taxon>Mammalia</taxon>
        <taxon>Eutheria</taxon>
        <taxon>Euarchontoglires</taxon>
        <taxon>Glires</taxon>
        <taxon>Rodentia</taxon>
        <taxon>Hystricomorpha</taxon>
        <taxon>Bathyergidae</taxon>
        <taxon>Heterocephalus</taxon>
    </lineage>
</organism>
<gene>
    <name evidence="10" type="ORF">GW7_06391</name>
</gene>
<reference evidence="10 11" key="1">
    <citation type="journal article" date="2011" name="Nature">
        <title>Genome sequencing reveals insights into physiology and longevity of the naked mole rat.</title>
        <authorList>
            <person name="Kim E.B."/>
            <person name="Fang X."/>
            <person name="Fushan A.A."/>
            <person name="Huang Z."/>
            <person name="Lobanov A.V."/>
            <person name="Han L."/>
            <person name="Marino S.M."/>
            <person name="Sun X."/>
            <person name="Turanov A.A."/>
            <person name="Yang P."/>
            <person name="Yim S.H."/>
            <person name="Zhao X."/>
            <person name="Kasaikina M.V."/>
            <person name="Stoletzki N."/>
            <person name="Peng C."/>
            <person name="Polak P."/>
            <person name="Xiong Z."/>
            <person name="Kiezun A."/>
            <person name="Zhu Y."/>
            <person name="Chen Y."/>
            <person name="Kryukov G.V."/>
            <person name="Zhang Q."/>
            <person name="Peshkin L."/>
            <person name="Yang L."/>
            <person name="Bronson R.T."/>
            <person name="Buffenstein R."/>
            <person name="Wang B."/>
            <person name="Han C."/>
            <person name="Li Q."/>
            <person name="Chen L."/>
            <person name="Zhao W."/>
            <person name="Sunyaev S.R."/>
            <person name="Park T.J."/>
            <person name="Zhang G."/>
            <person name="Wang J."/>
            <person name="Gladyshev V.N."/>
        </authorList>
    </citation>
    <scope>NUCLEOTIDE SEQUENCE [LARGE SCALE GENOMIC DNA]</scope>
</reference>
<evidence type="ECO:0000256" key="4">
    <source>
        <dbReference type="ARBA" id="ARBA00022786"/>
    </source>
</evidence>
<dbReference type="SUPFAM" id="SSF54001">
    <property type="entry name" value="Cysteine proteinases"/>
    <property type="match status" value="2"/>
</dbReference>
<evidence type="ECO:0000256" key="7">
    <source>
        <dbReference type="RuleBase" id="RU366025"/>
    </source>
</evidence>
<dbReference type="Proteomes" id="UP000006813">
    <property type="component" value="Unassembled WGS sequence"/>
</dbReference>
<evidence type="ECO:0000256" key="6">
    <source>
        <dbReference type="ARBA" id="ARBA00022807"/>
    </source>
</evidence>
<evidence type="ECO:0000256" key="2">
    <source>
        <dbReference type="ARBA" id="ARBA00009085"/>
    </source>
</evidence>
<dbReference type="GO" id="GO:0000082">
    <property type="term" value="P:G1/S transition of mitotic cell cycle"/>
    <property type="evidence" value="ECO:0007669"/>
    <property type="project" value="TreeGrafter"/>
</dbReference>
<dbReference type="OMA" id="NHLHLTF"/>
<dbReference type="CDD" id="cd13312">
    <property type="entry name" value="PH_USP37_like"/>
    <property type="match status" value="1"/>
</dbReference>
<dbReference type="InterPro" id="IPR038093">
    <property type="entry name" value="USP37-like_PH_sf"/>
</dbReference>
<dbReference type="eggNOG" id="KOG1868">
    <property type="taxonomic scope" value="Eukaryota"/>
</dbReference>
<dbReference type="Pfam" id="PF00443">
    <property type="entry name" value="UCH"/>
    <property type="match status" value="1"/>
</dbReference>
<feature type="region of interest" description="Disordered" evidence="8">
    <location>
        <begin position="439"/>
        <end position="488"/>
    </location>
</feature>
<dbReference type="PANTHER" id="PTHR24006:SF915">
    <property type="entry name" value="UBIQUITIN CARBOXYL-TERMINAL HYDROLASE-RELATED"/>
    <property type="match status" value="1"/>
</dbReference>
<comment type="similarity">
    <text evidence="2 7">Belongs to the peptidase C19 family.</text>
</comment>
<evidence type="ECO:0000313" key="11">
    <source>
        <dbReference type="Proteomes" id="UP000006813"/>
    </source>
</evidence>
<evidence type="ECO:0000313" key="10">
    <source>
        <dbReference type="EMBL" id="EHB01734.1"/>
    </source>
</evidence>
<dbReference type="FunCoup" id="G5AXH3">
    <property type="interactions" value="46"/>
</dbReference>
<dbReference type="GO" id="GO:0004843">
    <property type="term" value="F:cysteine-type deubiquitinase activity"/>
    <property type="evidence" value="ECO:0007669"/>
    <property type="project" value="UniProtKB-UniRule"/>
</dbReference>
<feature type="compositionally biased region" description="Basic and acidic residues" evidence="8">
    <location>
        <begin position="515"/>
        <end position="525"/>
    </location>
</feature>
<dbReference type="InterPro" id="IPR050164">
    <property type="entry name" value="Peptidase_C19"/>
</dbReference>
<dbReference type="PANTHER" id="PTHR24006">
    <property type="entry name" value="UBIQUITIN CARBOXYL-TERMINAL HYDROLASE"/>
    <property type="match status" value="1"/>
</dbReference>
<dbReference type="PROSITE" id="PS00973">
    <property type="entry name" value="USP_2"/>
    <property type="match status" value="1"/>
</dbReference>
<feature type="compositionally biased region" description="Basic residues" evidence="8">
    <location>
        <begin position="148"/>
        <end position="158"/>
    </location>
</feature>
<comment type="catalytic activity">
    <reaction evidence="1 7">
        <text>Thiol-dependent hydrolysis of ester, thioester, amide, peptide and isopeptide bonds formed by the C-terminal Gly of ubiquitin (a 76-residue protein attached to proteins as an intracellular targeting signal).</text>
        <dbReference type="EC" id="3.4.19.12"/>
    </reaction>
</comment>
<protein>
    <recommendedName>
        <fullName evidence="7">Ubiquitin carboxyl-terminal hydrolase</fullName>
        <ecNumber evidence="7">3.4.19.12</ecNumber>
    </recommendedName>
</protein>